<dbReference type="RefSeq" id="WP_379047401.1">
    <property type="nucleotide sequence ID" value="NZ_JBHSKW010000067.1"/>
</dbReference>
<protein>
    <submittedName>
        <fullName evidence="1">Uncharacterized protein</fullName>
    </submittedName>
</protein>
<name>A0ABW5TR04_9SPHI</name>
<evidence type="ECO:0000313" key="1">
    <source>
        <dbReference type="EMBL" id="MFD2731473.1"/>
    </source>
</evidence>
<proteinExistence type="predicted"/>
<organism evidence="1 2">
    <name type="scientific">Pedobacter alpinus</name>
    <dbReference type="NCBI Taxonomy" id="1590643"/>
    <lineage>
        <taxon>Bacteria</taxon>
        <taxon>Pseudomonadati</taxon>
        <taxon>Bacteroidota</taxon>
        <taxon>Sphingobacteriia</taxon>
        <taxon>Sphingobacteriales</taxon>
        <taxon>Sphingobacteriaceae</taxon>
        <taxon>Pedobacter</taxon>
    </lineage>
</organism>
<accession>A0ABW5TR04</accession>
<evidence type="ECO:0000313" key="2">
    <source>
        <dbReference type="Proteomes" id="UP001597546"/>
    </source>
</evidence>
<sequence>MSIKDVGNEFEILMKYSFVEESLLQFTLNNGKFYVAWVKELPIPSISNYVRIIPALSGYRTSETKEFKFTTHYLSVYSDYIEEGKVKKIEDLNTDLVIDITDIVTVSNFDI</sequence>
<dbReference type="EMBL" id="JBHULV010000023">
    <property type="protein sequence ID" value="MFD2731473.1"/>
    <property type="molecule type" value="Genomic_DNA"/>
</dbReference>
<reference evidence="2" key="1">
    <citation type="journal article" date="2019" name="Int. J. Syst. Evol. Microbiol.">
        <title>The Global Catalogue of Microorganisms (GCM) 10K type strain sequencing project: providing services to taxonomists for standard genome sequencing and annotation.</title>
        <authorList>
            <consortium name="The Broad Institute Genomics Platform"/>
            <consortium name="The Broad Institute Genome Sequencing Center for Infectious Disease"/>
            <person name="Wu L."/>
            <person name="Ma J."/>
        </authorList>
    </citation>
    <scope>NUCLEOTIDE SEQUENCE [LARGE SCALE GENOMIC DNA]</scope>
    <source>
        <strain evidence="2">KCTC 42456</strain>
    </source>
</reference>
<comment type="caution">
    <text evidence="1">The sequence shown here is derived from an EMBL/GenBank/DDBJ whole genome shotgun (WGS) entry which is preliminary data.</text>
</comment>
<dbReference type="Proteomes" id="UP001597546">
    <property type="component" value="Unassembled WGS sequence"/>
</dbReference>
<gene>
    <name evidence="1" type="ORF">ACFSSE_07130</name>
</gene>
<keyword evidence="2" id="KW-1185">Reference proteome</keyword>